<reference evidence="3 4" key="1">
    <citation type="submission" date="2018-06" db="EMBL/GenBank/DDBJ databases">
        <title>Comparative genomics of downy mildews reveals potential adaptations to biotrophy.</title>
        <authorList>
            <person name="Fletcher K."/>
            <person name="Klosterman S.J."/>
            <person name="Derevnina L."/>
            <person name="Martin F."/>
            <person name="Koike S."/>
            <person name="Reyes Chin-Wo S."/>
            <person name="Mou B."/>
            <person name="Michelmore R."/>
        </authorList>
    </citation>
    <scope>NUCLEOTIDE SEQUENCE [LARGE SCALE GENOMIC DNA]</scope>
    <source>
        <strain evidence="2 4">R13</strain>
        <strain evidence="1 3">R14</strain>
    </source>
</reference>
<keyword evidence="3" id="KW-1185">Reference proteome</keyword>
<dbReference type="AlphaFoldDB" id="A0A3M6VQP7"/>
<evidence type="ECO:0000313" key="4">
    <source>
        <dbReference type="Proteomes" id="UP000286097"/>
    </source>
</evidence>
<dbReference type="EMBL" id="QKXF01000200">
    <property type="protein sequence ID" value="RQM14504.1"/>
    <property type="molecule type" value="Genomic_DNA"/>
</dbReference>
<accession>A0A3M6VQP7</accession>
<dbReference type="Proteomes" id="UP000286097">
    <property type="component" value="Unassembled WGS sequence"/>
</dbReference>
<evidence type="ECO:0000313" key="1">
    <source>
        <dbReference type="EMBL" id="RMX69044.1"/>
    </source>
</evidence>
<dbReference type="EMBL" id="QLLG01000040">
    <property type="protein sequence ID" value="RMX69044.1"/>
    <property type="molecule type" value="Genomic_DNA"/>
</dbReference>
<evidence type="ECO:0000313" key="3">
    <source>
        <dbReference type="Proteomes" id="UP000282087"/>
    </source>
</evidence>
<name>A0A3M6VQP7_9STRA</name>
<organism evidence="1 3">
    <name type="scientific">Peronospora effusa</name>
    <dbReference type="NCBI Taxonomy" id="542832"/>
    <lineage>
        <taxon>Eukaryota</taxon>
        <taxon>Sar</taxon>
        <taxon>Stramenopiles</taxon>
        <taxon>Oomycota</taxon>
        <taxon>Peronosporomycetes</taxon>
        <taxon>Peronosporales</taxon>
        <taxon>Peronosporaceae</taxon>
        <taxon>Peronospora</taxon>
    </lineage>
</organism>
<sequence length="101" mass="11514">MQLVLLLVSSHQTRQVDTQPINWFARVETFRVSFPLNKNLELMLHMAVGQKPLIRKRVFPPASTNTGGARYERRLRLTIRGCLSCCRSVTGEDRCAEERGG</sequence>
<dbReference type="Proteomes" id="UP000282087">
    <property type="component" value="Unassembled WGS sequence"/>
</dbReference>
<proteinExistence type="predicted"/>
<dbReference type="VEuPathDB" id="FungiDB:DD237_006368"/>
<comment type="caution">
    <text evidence="1">The sequence shown here is derived from an EMBL/GenBank/DDBJ whole genome shotgun (WGS) entry which is preliminary data.</text>
</comment>
<protein>
    <submittedName>
        <fullName evidence="1">Uncharacterized protein</fullName>
    </submittedName>
</protein>
<gene>
    <name evidence="2" type="ORF">DD237_006368</name>
    <name evidence="1" type="ORF">DD238_005464</name>
</gene>
<evidence type="ECO:0000313" key="2">
    <source>
        <dbReference type="EMBL" id="RQM14504.1"/>
    </source>
</evidence>